<dbReference type="PANTHER" id="PTHR35272">
    <property type="entry name" value="THIOL:DISULFIDE INTERCHANGE PROTEIN DSBC-RELATED"/>
    <property type="match status" value="1"/>
</dbReference>
<dbReference type="GO" id="GO:0016853">
    <property type="term" value="F:isomerase activity"/>
    <property type="evidence" value="ECO:0007669"/>
    <property type="project" value="UniProtKB-KW"/>
</dbReference>
<dbReference type="Gene3D" id="3.40.30.10">
    <property type="entry name" value="Glutaredoxin"/>
    <property type="match status" value="1"/>
</dbReference>
<protein>
    <submittedName>
        <fullName evidence="3">Protein disulfide isomerase II DsbC</fullName>
    </submittedName>
</protein>
<dbReference type="InterPro" id="IPR051470">
    <property type="entry name" value="Thiol:disulfide_interchange"/>
</dbReference>
<keyword evidence="4" id="KW-1185">Reference proteome</keyword>
<evidence type="ECO:0000259" key="2">
    <source>
        <dbReference type="PROSITE" id="PS51352"/>
    </source>
</evidence>
<dbReference type="EMBL" id="FXYE01000002">
    <property type="protein sequence ID" value="SMX42788.1"/>
    <property type="molecule type" value="Genomic_DNA"/>
</dbReference>
<evidence type="ECO:0000313" key="3">
    <source>
        <dbReference type="EMBL" id="SMX42788.1"/>
    </source>
</evidence>
<dbReference type="InterPro" id="IPR001853">
    <property type="entry name" value="DSBA-like_thioredoxin_dom"/>
</dbReference>
<dbReference type="RefSeq" id="WP_093968510.1">
    <property type="nucleotide sequence ID" value="NZ_FXYE01000002.1"/>
</dbReference>
<dbReference type="PANTHER" id="PTHR35272:SF3">
    <property type="entry name" value="THIOL:DISULFIDE INTERCHANGE PROTEIN DSBC"/>
    <property type="match status" value="1"/>
</dbReference>
<dbReference type="CDD" id="cd03023">
    <property type="entry name" value="DsbA_Com1_like"/>
    <property type="match status" value="1"/>
</dbReference>
<proteinExistence type="predicted"/>
<reference evidence="4" key="1">
    <citation type="submission" date="2017-05" db="EMBL/GenBank/DDBJ databases">
        <authorList>
            <person name="Rodrigo-Torres L."/>
            <person name="Arahal R. D."/>
            <person name="Lucena T."/>
        </authorList>
    </citation>
    <scope>NUCLEOTIDE SEQUENCE [LARGE SCALE GENOMIC DNA]</scope>
    <source>
        <strain evidence="4">CECT 8621</strain>
    </source>
</reference>
<dbReference type="Pfam" id="PF01323">
    <property type="entry name" value="DSBA"/>
    <property type="match status" value="1"/>
</dbReference>
<organism evidence="3 4">
    <name type="scientific">Actibacterium lipolyticum</name>
    <dbReference type="NCBI Taxonomy" id="1524263"/>
    <lineage>
        <taxon>Bacteria</taxon>
        <taxon>Pseudomonadati</taxon>
        <taxon>Pseudomonadota</taxon>
        <taxon>Alphaproteobacteria</taxon>
        <taxon>Rhodobacterales</taxon>
        <taxon>Roseobacteraceae</taxon>
        <taxon>Actibacterium</taxon>
    </lineage>
</organism>
<keyword evidence="3" id="KW-0413">Isomerase</keyword>
<evidence type="ECO:0000313" key="4">
    <source>
        <dbReference type="Proteomes" id="UP000202922"/>
    </source>
</evidence>
<dbReference type="GO" id="GO:0016491">
    <property type="term" value="F:oxidoreductase activity"/>
    <property type="evidence" value="ECO:0007669"/>
    <property type="project" value="InterPro"/>
</dbReference>
<dbReference type="PROSITE" id="PS51352">
    <property type="entry name" value="THIOREDOXIN_2"/>
    <property type="match status" value="1"/>
</dbReference>
<dbReference type="AlphaFoldDB" id="A0A238KJB6"/>
<keyword evidence="1" id="KW-0732">Signal</keyword>
<gene>
    <name evidence="3" type="ORF">COL8621_02074</name>
</gene>
<dbReference type="InterPro" id="IPR036249">
    <property type="entry name" value="Thioredoxin-like_sf"/>
</dbReference>
<feature type="domain" description="Thioredoxin" evidence="2">
    <location>
        <begin position="60"/>
        <end position="248"/>
    </location>
</feature>
<dbReference type="Proteomes" id="UP000202922">
    <property type="component" value="Unassembled WGS sequence"/>
</dbReference>
<name>A0A238KJB6_9RHOB</name>
<feature type="signal peptide" evidence="1">
    <location>
        <begin position="1"/>
        <end position="21"/>
    </location>
</feature>
<dbReference type="OrthoDB" id="9780147at2"/>
<dbReference type="Pfam" id="PF18312">
    <property type="entry name" value="ScsC_N"/>
    <property type="match status" value="1"/>
</dbReference>
<feature type="chain" id="PRO_5012714797" evidence="1">
    <location>
        <begin position="22"/>
        <end position="249"/>
    </location>
</feature>
<dbReference type="InterPro" id="IPR013766">
    <property type="entry name" value="Thioredoxin_domain"/>
</dbReference>
<sequence length="249" mass="27132">MKRQILAGAFAALAFAAPAQALDIGAMSDAERELFRAEIRAYLLDNPEVLMEAIGVLEERQAGEQANNDAALLQTNAAEIFNDDYSWVGGNLDGDITLVEFIDYRCGYCRKAHDEVAELIKTDGNIRFVVKEFPILGEESDLSARFAIATLQVAGDDAYKSAHDALITFRGNVNIKNLEKLAGRLGLNPDDILPAMNSPEVDAVIAANRALAQRLAISGTPTFVMDDQMLRGYVPLANMREIAKSVRAN</sequence>
<dbReference type="InterPro" id="IPR041205">
    <property type="entry name" value="ScsC_N"/>
</dbReference>
<accession>A0A238KJB6</accession>
<evidence type="ECO:0000256" key="1">
    <source>
        <dbReference type="SAM" id="SignalP"/>
    </source>
</evidence>
<dbReference type="SUPFAM" id="SSF52833">
    <property type="entry name" value="Thioredoxin-like"/>
    <property type="match status" value="1"/>
</dbReference>